<dbReference type="OrthoDB" id="6717961at2"/>
<dbReference type="SUPFAM" id="SSF55486">
    <property type="entry name" value="Metalloproteases ('zincins'), catalytic domain"/>
    <property type="match status" value="1"/>
</dbReference>
<proteinExistence type="predicted"/>
<gene>
    <name evidence="1" type="ORF">BBI01_22065</name>
</gene>
<dbReference type="InterPro" id="IPR024079">
    <property type="entry name" value="MetalloPept_cat_dom_sf"/>
</dbReference>
<sequence>MSRLRIVKGKITEKIEGDYNLYSESNIVYNAAETVSNKGVDKGVSYGKPSNPPSSQIKVKCLVEFRPHGNWKGEFGFDWIRMGDSGLVGDKHWVKDILGKHYTNSNLNVVTPYTNSWTDFFKKWSSMYDNLLNSFKKLQINWKSTKGNPFFYRVPVIAIVPNENIAKLSLKIEIQEIPKKLEIKPQKENTGLIFNKTIIPIKKGKYNLYNFLTIKASKPLKEDIYVDVLADDEVCGQFKVLANDNNHIKKINVIIVPVKTKLGAVPKIGKMVSDGDSFFRQNLIQSLIKPNIRYLIKPLDLSTTPTFKNRYSRNGVIFSSDGSLDGSNIEMLDYLDNELNRTYPGRYTNFYKLYFLLDAYPDPVNSNLVTQGFSNLNTMHGVFFNYHDRSTISHETFHAMGLAHTFDGIKAAAKYTYKAQQTDNIMDYCHWSSDLNGNPRTPVEGKILFGWQWQILNSTIKIK</sequence>
<dbReference type="Gene3D" id="3.40.390.10">
    <property type="entry name" value="Collagenase (Catalytic Domain)"/>
    <property type="match status" value="1"/>
</dbReference>
<dbReference type="EMBL" id="MAYH01000003">
    <property type="protein sequence ID" value="OCA76701.1"/>
    <property type="molecule type" value="Genomic_DNA"/>
</dbReference>
<dbReference type="Proteomes" id="UP000092651">
    <property type="component" value="Unassembled WGS sequence"/>
</dbReference>
<evidence type="ECO:0000313" key="2">
    <source>
        <dbReference type="Proteomes" id="UP000092651"/>
    </source>
</evidence>
<evidence type="ECO:0000313" key="1">
    <source>
        <dbReference type="EMBL" id="OCA76701.1"/>
    </source>
</evidence>
<protein>
    <submittedName>
        <fullName evidence="1">Uncharacterized protein</fullName>
    </submittedName>
</protein>
<dbReference type="RefSeq" id="WP_065393489.1">
    <property type="nucleotide sequence ID" value="NZ_MAYH01000003.1"/>
</dbReference>
<reference evidence="1 2" key="1">
    <citation type="submission" date="2016-07" db="EMBL/GenBank/DDBJ databases">
        <authorList>
            <person name="Jeong J.-J."/>
            <person name="Kim D.W."/>
            <person name="Sang M.K."/>
            <person name="Choi I.-G."/>
            <person name="Kim K.D."/>
        </authorList>
    </citation>
    <scope>NUCLEOTIDE SEQUENCE [LARGE SCALE GENOMIC DNA]</scope>
    <source>
        <strain evidence="1 2">UTM-3</strain>
    </source>
</reference>
<dbReference type="AlphaFoldDB" id="A0A1B8ZYM8"/>
<organism evidence="1 2">
    <name type="scientific">Chryseobacterium artocarpi</name>
    <dbReference type="NCBI Taxonomy" id="1414727"/>
    <lineage>
        <taxon>Bacteria</taxon>
        <taxon>Pseudomonadati</taxon>
        <taxon>Bacteroidota</taxon>
        <taxon>Flavobacteriia</taxon>
        <taxon>Flavobacteriales</taxon>
        <taxon>Weeksellaceae</taxon>
        <taxon>Chryseobacterium group</taxon>
        <taxon>Chryseobacterium</taxon>
    </lineage>
</organism>
<name>A0A1B8ZYM8_9FLAO</name>
<dbReference type="GO" id="GO:0008237">
    <property type="term" value="F:metallopeptidase activity"/>
    <property type="evidence" value="ECO:0007669"/>
    <property type="project" value="InterPro"/>
</dbReference>
<keyword evidence="2" id="KW-1185">Reference proteome</keyword>
<comment type="caution">
    <text evidence="1">The sequence shown here is derived from an EMBL/GenBank/DDBJ whole genome shotgun (WGS) entry which is preliminary data.</text>
</comment>
<accession>A0A1B8ZYM8</accession>